<dbReference type="Proteomes" id="UP000316476">
    <property type="component" value="Unassembled WGS sequence"/>
</dbReference>
<evidence type="ECO:0000259" key="3">
    <source>
        <dbReference type="PROSITE" id="PS01031"/>
    </source>
</evidence>
<dbReference type="PANTHER" id="PTHR11527">
    <property type="entry name" value="HEAT-SHOCK PROTEIN 20 FAMILY MEMBER"/>
    <property type="match status" value="1"/>
</dbReference>
<dbReference type="CDD" id="cd06464">
    <property type="entry name" value="ACD_sHsps-like"/>
    <property type="match status" value="1"/>
</dbReference>
<protein>
    <submittedName>
        <fullName evidence="4">18 kDa heat shock protein</fullName>
    </submittedName>
</protein>
<reference evidence="4 5" key="1">
    <citation type="submission" date="2019-02" db="EMBL/GenBank/DDBJ databases">
        <title>Deep-cultivation of Planctomycetes and their phenomic and genomic characterization uncovers novel biology.</title>
        <authorList>
            <person name="Wiegand S."/>
            <person name="Jogler M."/>
            <person name="Boedeker C."/>
            <person name="Pinto D."/>
            <person name="Vollmers J."/>
            <person name="Rivas-Marin E."/>
            <person name="Kohn T."/>
            <person name="Peeters S.H."/>
            <person name="Heuer A."/>
            <person name="Rast P."/>
            <person name="Oberbeckmann S."/>
            <person name="Bunk B."/>
            <person name="Jeske O."/>
            <person name="Meyerdierks A."/>
            <person name="Storesund J.E."/>
            <person name="Kallscheuer N."/>
            <person name="Luecker S."/>
            <person name="Lage O.M."/>
            <person name="Pohl T."/>
            <person name="Merkel B.J."/>
            <person name="Hornburger P."/>
            <person name="Mueller R.-W."/>
            <person name="Bruemmer F."/>
            <person name="Labrenz M."/>
            <person name="Spormann A.M."/>
            <person name="Op Den Camp H."/>
            <person name="Overmann J."/>
            <person name="Amann R."/>
            <person name="Jetten M.S.M."/>
            <person name="Mascher T."/>
            <person name="Medema M.H."/>
            <person name="Devos D.P."/>
            <person name="Kaster A.-K."/>
            <person name="Ovreas L."/>
            <person name="Rohde M."/>
            <person name="Galperin M.Y."/>
            <person name="Jogler C."/>
        </authorList>
    </citation>
    <scope>NUCLEOTIDE SEQUENCE [LARGE SCALE GENOMIC DNA]</scope>
    <source>
        <strain evidence="4 5">V7</strain>
    </source>
</reference>
<evidence type="ECO:0000313" key="5">
    <source>
        <dbReference type="Proteomes" id="UP000316476"/>
    </source>
</evidence>
<dbReference type="AlphaFoldDB" id="A0A5C6FI53"/>
<comment type="similarity">
    <text evidence="1 2">Belongs to the small heat shock protein (HSP20) family.</text>
</comment>
<evidence type="ECO:0000256" key="2">
    <source>
        <dbReference type="RuleBase" id="RU003616"/>
    </source>
</evidence>
<dbReference type="Pfam" id="PF00011">
    <property type="entry name" value="HSP20"/>
    <property type="match status" value="1"/>
</dbReference>
<dbReference type="EMBL" id="SJPZ01000002">
    <property type="protein sequence ID" value="TWU61770.1"/>
    <property type="molecule type" value="Genomic_DNA"/>
</dbReference>
<evidence type="ECO:0000313" key="4">
    <source>
        <dbReference type="EMBL" id="TWU61770.1"/>
    </source>
</evidence>
<evidence type="ECO:0000256" key="1">
    <source>
        <dbReference type="PROSITE-ProRule" id="PRU00285"/>
    </source>
</evidence>
<dbReference type="InterPro" id="IPR008978">
    <property type="entry name" value="HSP20-like_chaperone"/>
</dbReference>
<gene>
    <name evidence="4" type="ORF">V7x_34590</name>
</gene>
<keyword evidence="4" id="KW-0346">Stress response</keyword>
<proteinExistence type="inferred from homology"/>
<sequence length="216" mass="23765">MHLPGIEKVDCQIDQSPAKAFDAGDVIAAALRLLRCIHAFGPSVGTGDLSEGLCWLLSVEKMTMNNGTMNNGMTRRPGFAVPDSLASASRDLNDLFDRLFDAPLRVSGSQAWFAPTSVWEDDGNFTVELDLPGIAPDDLDVTVDDGKLTVTAKRTDAEDRKYLHQERRFGELTRSITLPESVDPESIEAEYVHGVLRVTLTKRPEVQPRKIEIKVG</sequence>
<dbReference type="Gene3D" id="2.60.40.790">
    <property type="match status" value="1"/>
</dbReference>
<organism evidence="4 5">
    <name type="scientific">Crateriforma conspicua</name>
    <dbReference type="NCBI Taxonomy" id="2527996"/>
    <lineage>
        <taxon>Bacteria</taxon>
        <taxon>Pseudomonadati</taxon>
        <taxon>Planctomycetota</taxon>
        <taxon>Planctomycetia</taxon>
        <taxon>Planctomycetales</taxon>
        <taxon>Planctomycetaceae</taxon>
        <taxon>Crateriforma</taxon>
    </lineage>
</organism>
<dbReference type="SUPFAM" id="SSF49764">
    <property type="entry name" value="HSP20-like chaperones"/>
    <property type="match status" value="1"/>
</dbReference>
<accession>A0A5C6FI53</accession>
<dbReference type="InterPro" id="IPR002068">
    <property type="entry name" value="A-crystallin/Hsp20_dom"/>
</dbReference>
<dbReference type="PROSITE" id="PS01031">
    <property type="entry name" value="SHSP"/>
    <property type="match status" value="1"/>
</dbReference>
<feature type="domain" description="SHSP" evidence="3">
    <location>
        <begin position="107"/>
        <end position="216"/>
    </location>
</feature>
<name>A0A5C6FI53_9PLAN</name>
<comment type="caution">
    <text evidence="4">The sequence shown here is derived from an EMBL/GenBank/DDBJ whole genome shotgun (WGS) entry which is preliminary data.</text>
</comment>
<dbReference type="InterPro" id="IPR031107">
    <property type="entry name" value="Small_HSP"/>
</dbReference>